<protein>
    <submittedName>
        <fullName evidence="1">Uncharacterized protein</fullName>
    </submittedName>
</protein>
<dbReference type="EnsemblMetazoa" id="Aqu2.1.26356_001">
    <property type="protein sequence ID" value="Aqu2.1.26356_001"/>
    <property type="gene ID" value="Aqu2.1.26356"/>
</dbReference>
<organism evidence="1">
    <name type="scientific">Amphimedon queenslandica</name>
    <name type="common">Sponge</name>
    <dbReference type="NCBI Taxonomy" id="400682"/>
    <lineage>
        <taxon>Eukaryota</taxon>
        <taxon>Metazoa</taxon>
        <taxon>Porifera</taxon>
        <taxon>Demospongiae</taxon>
        <taxon>Heteroscleromorpha</taxon>
        <taxon>Haplosclerida</taxon>
        <taxon>Niphatidae</taxon>
        <taxon>Amphimedon</taxon>
    </lineage>
</organism>
<evidence type="ECO:0000313" key="1">
    <source>
        <dbReference type="EnsemblMetazoa" id="Aqu2.1.26356_001"/>
    </source>
</evidence>
<accession>A0A1X7UFU8</accession>
<name>A0A1X7UFU8_AMPQE</name>
<dbReference type="AlphaFoldDB" id="A0A1X7UFU8"/>
<dbReference type="InParanoid" id="A0A1X7UFU8"/>
<reference evidence="1" key="1">
    <citation type="submission" date="2017-05" db="UniProtKB">
        <authorList>
            <consortium name="EnsemblMetazoa"/>
        </authorList>
    </citation>
    <scope>IDENTIFICATION</scope>
</reference>
<proteinExistence type="predicted"/>
<sequence length="90" mass="10089">KYDTDDWFGCFGLPGEWPVSNHGTTKSGAEGITKTGYDKPNYLGIFMEKAITLLQTLTLLLMSCTQNHFLLETKNIKLSCKTVLTLKTQQ</sequence>